<dbReference type="CDD" id="cd00090">
    <property type="entry name" value="HTH_ARSR"/>
    <property type="match status" value="1"/>
</dbReference>
<evidence type="ECO:0000313" key="6">
    <source>
        <dbReference type="Proteomes" id="UP000326169"/>
    </source>
</evidence>
<keyword evidence="3" id="KW-0804">Transcription</keyword>
<feature type="domain" description="HTH hxlR-type" evidence="4">
    <location>
        <begin position="23"/>
        <end position="121"/>
    </location>
</feature>
<dbReference type="Gene3D" id="1.10.10.10">
    <property type="entry name" value="Winged helix-like DNA-binding domain superfamily/Winged helix DNA-binding domain"/>
    <property type="match status" value="1"/>
</dbReference>
<accession>A0A5M3TAK9</accession>
<comment type="caution">
    <text evidence="5">The sequence shown here is derived from an EMBL/GenBank/DDBJ whole genome shotgun (WGS) entry which is preliminary data.</text>
</comment>
<keyword evidence="2" id="KW-0238">DNA-binding</keyword>
<dbReference type="Proteomes" id="UP000326169">
    <property type="component" value="Unassembled WGS sequence"/>
</dbReference>
<dbReference type="PANTHER" id="PTHR33204">
    <property type="entry name" value="TRANSCRIPTIONAL REGULATOR, MARR FAMILY"/>
    <property type="match status" value="1"/>
</dbReference>
<keyword evidence="6" id="KW-1185">Reference proteome</keyword>
<dbReference type="EMBL" id="BIMW01000108">
    <property type="protein sequence ID" value="GCE94826.1"/>
    <property type="molecule type" value="Genomic_DNA"/>
</dbReference>
<dbReference type="GeneID" id="301683709"/>
<dbReference type="InterPro" id="IPR002577">
    <property type="entry name" value="HTH_HxlR"/>
</dbReference>
<sequence length="130" mass="15035">MKVKKYYESVAPYERDQCAEIICPIQFLMDIIGSKWSVQILRELFRGDMRTHELIEALPGISTKTLTIRLRELEKYGLLIRTVYPEIPPHVEYSLTAKGRELKPVILAMKQVGEQWLHQESCICALELSG</sequence>
<evidence type="ECO:0000256" key="1">
    <source>
        <dbReference type="ARBA" id="ARBA00023015"/>
    </source>
</evidence>
<keyword evidence="1" id="KW-0805">Transcription regulation</keyword>
<evidence type="ECO:0000256" key="3">
    <source>
        <dbReference type="ARBA" id="ARBA00023163"/>
    </source>
</evidence>
<organism evidence="5 6">
    <name type="scientific">Limnospira platensis NIES-46</name>
    <dbReference type="NCBI Taxonomy" id="1236695"/>
    <lineage>
        <taxon>Bacteria</taxon>
        <taxon>Bacillati</taxon>
        <taxon>Cyanobacteriota</taxon>
        <taxon>Cyanophyceae</taxon>
        <taxon>Oscillatoriophycideae</taxon>
        <taxon>Oscillatoriales</taxon>
        <taxon>Sirenicapillariaceae</taxon>
        <taxon>Limnospira</taxon>
    </lineage>
</organism>
<name>A0A5M3TAK9_LIMPL</name>
<evidence type="ECO:0000259" key="4">
    <source>
        <dbReference type="PROSITE" id="PS51118"/>
    </source>
</evidence>
<evidence type="ECO:0000313" key="5">
    <source>
        <dbReference type="EMBL" id="GCE94826.1"/>
    </source>
</evidence>
<dbReference type="PROSITE" id="PS51118">
    <property type="entry name" value="HTH_HXLR"/>
    <property type="match status" value="1"/>
</dbReference>
<dbReference type="SUPFAM" id="SSF46785">
    <property type="entry name" value="Winged helix' DNA-binding domain"/>
    <property type="match status" value="1"/>
</dbReference>
<proteinExistence type="predicted"/>
<evidence type="ECO:0000256" key="2">
    <source>
        <dbReference type="ARBA" id="ARBA00023125"/>
    </source>
</evidence>
<dbReference type="Pfam" id="PF01638">
    <property type="entry name" value="HxlR"/>
    <property type="match status" value="1"/>
</dbReference>
<dbReference type="InterPro" id="IPR011991">
    <property type="entry name" value="ArsR-like_HTH"/>
</dbReference>
<gene>
    <name evidence="5" type="ORF">NIES46_28860</name>
</gene>
<dbReference type="PANTHER" id="PTHR33204:SF37">
    <property type="entry name" value="HTH-TYPE TRANSCRIPTIONAL REGULATOR YODB"/>
    <property type="match status" value="1"/>
</dbReference>
<dbReference type="InterPro" id="IPR036390">
    <property type="entry name" value="WH_DNA-bd_sf"/>
</dbReference>
<dbReference type="RefSeq" id="WP_006619151.1">
    <property type="nucleotide sequence ID" value="NZ_BIMW01000108.1"/>
</dbReference>
<protein>
    <recommendedName>
        <fullName evidence="4">HTH hxlR-type domain-containing protein</fullName>
    </recommendedName>
</protein>
<reference evidence="5 6" key="1">
    <citation type="journal article" date="2019" name="J Genomics">
        <title>The Draft Genome of a Hydrogen-producing Cyanobacterium, Arthrospira platensis NIES-46.</title>
        <authorList>
            <person name="Suzuki S."/>
            <person name="Yamaguchi H."/>
            <person name="Kawachi M."/>
        </authorList>
    </citation>
    <scope>NUCLEOTIDE SEQUENCE [LARGE SCALE GENOMIC DNA]</scope>
    <source>
        <strain evidence="5 6">NIES-46</strain>
    </source>
</reference>
<dbReference type="InterPro" id="IPR036388">
    <property type="entry name" value="WH-like_DNA-bd_sf"/>
</dbReference>